<dbReference type="SUPFAM" id="SSF52317">
    <property type="entry name" value="Class I glutamine amidotransferase-like"/>
    <property type="match status" value="1"/>
</dbReference>
<keyword evidence="2" id="KW-1133">Transmembrane helix</keyword>
<evidence type="ECO:0000313" key="4">
    <source>
        <dbReference type="EMBL" id="MCM2369336.1"/>
    </source>
</evidence>
<feature type="region of interest" description="Disordered" evidence="1">
    <location>
        <begin position="834"/>
        <end position="888"/>
    </location>
</feature>
<organism evidence="4 5">
    <name type="scientific">Aporhodopirellula aestuarii</name>
    <dbReference type="NCBI Taxonomy" id="2950107"/>
    <lineage>
        <taxon>Bacteria</taxon>
        <taxon>Pseudomonadati</taxon>
        <taxon>Planctomycetota</taxon>
        <taxon>Planctomycetia</taxon>
        <taxon>Pirellulales</taxon>
        <taxon>Pirellulaceae</taxon>
        <taxon>Aporhodopirellula</taxon>
    </lineage>
</organism>
<reference evidence="4 5" key="1">
    <citation type="journal article" date="2022" name="Syst. Appl. Microbiol.">
        <title>Rhodopirellula aestuarii sp. nov., a novel member of the genus Rhodopirellula isolated from brackish sediments collected in the Tagus River estuary, Portugal.</title>
        <authorList>
            <person name="Vitorino I.R."/>
            <person name="Klimek D."/>
            <person name="Calusinska M."/>
            <person name="Lobo-da-Cunha A."/>
            <person name="Vasconcelos V."/>
            <person name="Lage O.M."/>
        </authorList>
    </citation>
    <scope>NUCLEOTIDE SEQUENCE [LARGE SCALE GENOMIC DNA]</scope>
    <source>
        <strain evidence="4 5">ICT_H3.1</strain>
    </source>
</reference>
<feature type="region of interest" description="Disordered" evidence="1">
    <location>
        <begin position="566"/>
        <end position="588"/>
    </location>
</feature>
<evidence type="ECO:0000313" key="5">
    <source>
        <dbReference type="Proteomes" id="UP001202961"/>
    </source>
</evidence>
<protein>
    <submittedName>
        <fullName evidence="4">BatA domain-containing protein</fullName>
    </submittedName>
</protein>
<evidence type="ECO:0000256" key="2">
    <source>
        <dbReference type="SAM" id="Phobius"/>
    </source>
</evidence>
<sequence length="888" mass="94642">MLLYPSLAAGFLFIGVPLLVHLINLLRHRRTQWAAMDFLLASYRKQRRWIVLRQLLLLLTRLAVAALLIAVLAGLIGGRGLIGVIGGQTTHHVIVLDDSYSMRQRVAGGAGSGAAVGEAPAESGRDSTAYDRALASIASLVRGLSTDEGIHQLTVMRASRAALIGDANKGSADAAADLAAQTVTGDARQIERLMSTRASTLRTDLVAAIDLASDLLTANPADSRRLYVVSDFSRRDWQSPRRIAVSLEKAKKSGAEIRMIDCVETGSTARPRNLAITDLAPEPDVWVAGVPVMMNVTVKNYSDSEAKNVALTANVITYGDDVKVADPTSTFSGSPQSLPAIMIESIPAGQQLTKTFQVYIDKQGTHVVRVGLPDDALAVDNTRVCTIPLADAQRVLIVDGNSDGIGGYHVSSVLDPGSQVRIGAIPEVRPAAMLRDATLETLQRYRAIYLIDVPEINERASDTLSQYVRDGGGLAWFLGNNVSAENYNRNLASPNRQLLPFELDRIETASDLGFGGDDTDPAQSKRESALVFGKDAEMLGPISRAGNGVFGLVNLQRVWSPAPSTISVASENTSPGNSLPNDAPENDMAADATLDASGRPVPPATDDPLDLRILLERGDGVPVAVRHTLGRGRIVTVNTGLDGKWNNWPGDPTFVVFLLQTNAMLFSGASQATSRLIDEPAELPIPGDSYLPTALLLPPADEPPRMSIELEADDQSTSIVVSPTEMVISEQAGVEDFLMPGIAEWQRTGTDGQTSVLPLASVLRVGESDLAQVTHAEVLRDLPGMGIEFMSTGTWESDGNIGGMSTFLLILLALLAILLGIEQALAAWASYHAKPGSAGQGRRHVSGIGSARGVHESAMEIRPRGRSRSRRAGAVSSVESDETTEVTQ</sequence>
<dbReference type="InterPro" id="IPR011933">
    <property type="entry name" value="Double_TM_dom"/>
</dbReference>
<feature type="compositionally biased region" description="Acidic residues" evidence="1">
    <location>
        <begin position="879"/>
        <end position="888"/>
    </location>
</feature>
<dbReference type="InterPro" id="IPR029062">
    <property type="entry name" value="Class_I_gatase-like"/>
</dbReference>
<comment type="caution">
    <text evidence="4">The sequence shown here is derived from an EMBL/GenBank/DDBJ whole genome shotgun (WGS) entry which is preliminary data.</text>
</comment>
<keyword evidence="2" id="KW-0472">Membrane</keyword>
<feature type="compositionally biased region" description="Basic and acidic residues" evidence="1">
    <location>
        <begin position="853"/>
        <end position="863"/>
    </location>
</feature>
<evidence type="ECO:0000256" key="1">
    <source>
        <dbReference type="SAM" id="MobiDB-lite"/>
    </source>
</evidence>
<accession>A0ABT0TXM2</accession>
<feature type="domain" description="Aerotolerance regulator N-terminal" evidence="3">
    <location>
        <begin position="2"/>
        <end position="74"/>
    </location>
</feature>
<dbReference type="EMBL" id="JAMQBK010000008">
    <property type="protein sequence ID" value="MCM2369336.1"/>
    <property type="molecule type" value="Genomic_DNA"/>
</dbReference>
<dbReference type="PANTHER" id="PTHR37464:SF1">
    <property type="entry name" value="BLL2463 PROTEIN"/>
    <property type="match status" value="1"/>
</dbReference>
<proteinExistence type="predicted"/>
<feature type="compositionally biased region" description="Polar residues" evidence="1">
    <location>
        <begin position="566"/>
        <end position="580"/>
    </location>
</feature>
<name>A0ABT0TXM2_9BACT</name>
<dbReference type="PANTHER" id="PTHR37464">
    <property type="entry name" value="BLL2463 PROTEIN"/>
    <property type="match status" value="1"/>
</dbReference>
<dbReference type="InterPro" id="IPR036465">
    <property type="entry name" value="vWFA_dom_sf"/>
</dbReference>
<dbReference type="InterPro" id="IPR024163">
    <property type="entry name" value="Aerotolerance_reg_N"/>
</dbReference>
<dbReference type="Gene3D" id="3.40.50.880">
    <property type="match status" value="1"/>
</dbReference>
<dbReference type="RefSeq" id="WP_250927010.1">
    <property type="nucleotide sequence ID" value="NZ_JAMQBK010000008.1"/>
</dbReference>
<dbReference type="Pfam" id="PF07584">
    <property type="entry name" value="BatA"/>
    <property type="match status" value="1"/>
</dbReference>
<keyword evidence="2" id="KW-0812">Transmembrane</keyword>
<dbReference type="Proteomes" id="UP001202961">
    <property type="component" value="Unassembled WGS sequence"/>
</dbReference>
<feature type="transmembrane region" description="Helical" evidence="2">
    <location>
        <begin position="55"/>
        <end position="76"/>
    </location>
</feature>
<feature type="transmembrane region" description="Helical" evidence="2">
    <location>
        <begin position="6"/>
        <end position="26"/>
    </location>
</feature>
<evidence type="ECO:0000259" key="3">
    <source>
        <dbReference type="Pfam" id="PF07584"/>
    </source>
</evidence>
<keyword evidence="5" id="KW-1185">Reference proteome</keyword>
<dbReference type="Gene3D" id="3.40.50.410">
    <property type="entry name" value="von Willebrand factor, type A domain"/>
    <property type="match status" value="1"/>
</dbReference>
<feature type="transmembrane region" description="Helical" evidence="2">
    <location>
        <begin position="801"/>
        <end position="821"/>
    </location>
</feature>
<dbReference type="NCBIfam" id="TIGR02226">
    <property type="entry name" value="two_anch"/>
    <property type="match status" value="1"/>
</dbReference>
<gene>
    <name evidence="4" type="ORF">NB063_01745</name>
</gene>